<proteinExistence type="predicted"/>
<sequence length="307" mass="34554">MTGQDIEPARLSESEFVPDRTLPILNVACRRVGIDGSDATLLRHHTNAVYVLAHEQVVVKIGRPEHRHIDVVGLVRWLEGHRVPSVALIDVEQPIEVAGCPVTFWRYLDQRGGLVSAVDLAGPLAALHALPPRPPVDVPDQQISRSFDAITKSIDSSRILSPTDRALLHEHREQLAAEAFAVRYVLDTAVIHGDAHHRNALWDRDGARAVLCDWESAAVGPPEWDLVTLEVHCRRFGHPPREYDEFCREYGFDIRDWDGYAWLRRLRELRMITTNARKAAVGSSTVVEVRQRIEALRAGQQIGWSIL</sequence>
<feature type="domain" description="Aminoglycoside phosphotransferase" evidence="1">
    <location>
        <begin position="46"/>
        <end position="262"/>
    </location>
</feature>
<dbReference type="InterPro" id="IPR002575">
    <property type="entry name" value="Aminoglycoside_PTrfase"/>
</dbReference>
<dbReference type="OrthoDB" id="3723194at2"/>
<evidence type="ECO:0000313" key="3">
    <source>
        <dbReference type="Proteomes" id="UP000255467"/>
    </source>
</evidence>
<reference evidence="2 3" key="1">
    <citation type="submission" date="2018-06" db="EMBL/GenBank/DDBJ databases">
        <authorList>
            <consortium name="Pathogen Informatics"/>
            <person name="Doyle S."/>
        </authorList>
    </citation>
    <scope>NUCLEOTIDE SEQUENCE [LARGE SCALE GENOMIC DNA]</scope>
    <source>
        <strain evidence="2 3">NCTC1934</strain>
    </source>
</reference>
<dbReference type="InterPro" id="IPR051678">
    <property type="entry name" value="AGP_Transferase"/>
</dbReference>
<dbReference type="AlphaFoldDB" id="A0A379JJU3"/>
<keyword evidence="3" id="KW-1185">Reference proteome</keyword>
<dbReference type="EMBL" id="UGRY01000005">
    <property type="protein sequence ID" value="SUD48852.1"/>
    <property type="molecule type" value="Genomic_DNA"/>
</dbReference>
<evidence type="ECO:0000313" key="2">
    <source>
        <dbReference type="EMBL" id="SUD48852.1"/>
    </source>
</evidence>
<evidence type="ECO:0000259" key="1">
    <source>
        <dbReference type="Pfam" id="PF01636"/>
    </source>
</evidence>
<dbReference type="Gene3D" id="3.90.1200.10">
    <property type="match status" value="1"/>
</dbReference>
<gene>
    <name evidence="2" type="ORF">NCTC1934_06189</name>
</gene>
<name>A0A379JJU3_9NOCA</name>
<dbReference type="PANTHER" id="PTHR21310">
    <property type="entry name" value="AMINOGLYCOSIDE PHOSPHOTRANSFERASE-RELATED-RELATED"/>
    <property type="match status" value="1"/>
</dbReference>
<dbReference type="GO" id="GO:0016740">
    <property type="term" value="F:transferase activity"/>
    <property type="evidence" value="ECO:0007669"/>
    <property type="project" value="UniProtKB-KW"/>
</dbReference>
<keyword evidence="2" id="KW-0808">Transferase</keyword>
<dbReference type="Pfam" id="PF01636">
    <property type="entry name" value="APH"/>
    <property type="match status" value="1"/>
</dbReference>
<protein>
    <submittedName>
        <fullName evidence="2">Phosphotransferase enzyme family</fullName>
    </submittedName>
</protein>
<dbReference type="Proteomes" id="UP000255467">
    <property type="component" value="Unassembled WGS sequence"/>
</dbReference>
<accession>A0A379JJU3</accession>
<dbReference type="InterPro" id="IPR011009">
    <property type="entry name" value="Kinase-like_dom_sf"/>
</dbReference>
<dbReference type="PANTHER" id="PTHR21310:SF40">
    <property type="entry name" value="AMINOGLYCOSIDE PHOSPHOTRANSFERASE DOMAIN-CONTAINING PROTEIN-RELATED"/>
    <property type="match status" value="1"/>
</dbReference>
<dbReference type="RefSeq" id="WP_051037343.1">
    <property type="nucleotide sequence ID" value="NZ_UGRY01000005.1"/>
</dbReference>
<dbReference type="STRING" id="1406858.GCA_000710895_07442"/>
<dbReference type="SUPFAM" id="SSF56112">
    <property type="entry name" value="Protein kinase-like (PK-like)"/>
    <property type="match status" value="1"/>
</dbReference>
<organism evidence="2 3">
    <name type="scientific">Nocardia otitidiscaviarum</name>
    <dbReference type="NCBI Taxonomy" id="1823"/>
    <lineage>
        <taxon>Bacteria</taxon>
        <taxon>Bacillati</taxon>
        <taxon>Actinomycetota</taxon>
        <taxon>Actinomycetes</taxon>
        <taxon>Mycobacteriales</taxon>
        <taxon>Nocardiaceae</taxon>
        <taxon>Nocardia</taxon>
    </lineage>
</organism>